<organism evidence="1 2">
    <name type="scientific">Crassaminicella indica</name>
    <dbReference type="NCBI Taxonomy" id="2855394"/>
    <lineage>
        <taxon>Bacteria</taxon>
        <taxon>Bacillati</taxon>
        <taxon>Bacillota</taxon>
        <taxon>Clostridia</taxon>
        <taxon>Eubacteriales</taxon>
        <taxon>Clostridiaceae</taxon>
        <taxon>Crassaminicella</taxon>
    </lineage>
</organism>
<name>A0ABX8RCG9_9CLOT</name>
<dbReference type="RefSeq" id="WP_218283192.1">
    <property type="nucleotide sequence ID" value="NZ_CP078093.1"/>
</dbReference>
<evidence type="ECO:0000313" key="1">
    <source>
        <dbReference type="EMBL" id="QXM06496.1"/>
    </source>
</evidence>
<accession>A0ABX8RCG9</accession>
<sequence length="337" mass="40510">MQIDFHFYAIYTLCRLAGIKDEYSKKIAYASQHVDDAKYNHVLEFQSGGRFEQQRSAHKFLDLDVFSKSTGYDIFLPFHFLPGIEGEDFYEKLICRQNSKVAKEMLEDTLRTLDKPYGIHRLGVSLHVYADTWSHQKFHGLFRKENDVEDLELINGLDDEEAFLWLQEKFIPAIGHGQAYIYPDEPYLIWRYKGYNMKEKLTVNNQERAMNAAYHIYKYLINDVKMVKPEIYDGPQKKWRTIEKAIKQVLLNRAIVDERVKLWQEKLKIGFFGFKIKIEYDDREWFKRAVKVIDRNKNIYDKNEKFHQSDWKYFQDALIFHRFYIMNELLPKYEIIT</sequence>
<reference evidence="1" key="1">
    <citation type="submission" date="2021-07" db="EMBL/GenBank/DDBJ databases">
        <title>Complete genome sequence of Crassaminicella sp. 143-21, isolated from a deep-sea hydrothermal vent.</title>
        <authorList>
            <person name="Li X."/>
        </authorList>
    </citation>
    <scope>NUCLEOTIDE SEQUENCE</scope>
    <source>
        <strain evidence="1">143-21</strain>
    </source>
</reference>
<dbReference type="Pfam" id="PF20551">
    <property type="entry name" value="DUF6765"/>
    <property type="match status" value="1"/>
</dbReference>
<evidence type="ECO:0000313" key="2">
    <source>
        <dbReference type="Proteomes" id="UP000886818"/>
    </source>
</evidence>
<protein>
    <submittedName>
        <fullName evidence="1">Uncharacterized protein</fullName>
    </submittedName>
</protein>
<dbReference type="EMBL" id="CP078093">
    <property type="protein sequence ID" value="QXM06496.1"/>
    <property type="molecule type" value="Genomic_DNA"/>
</dbReference>
<dbReference type="Proteomes" id="UP000886818">
    <property type="component" value="Chromosome"/>
</dbReference>
<dbReference type="InterPro" id="IPR046653">
    <property type="entry name" value="DUF6765"/>
</dbReference>
<proteinExistence type="predicted"/>
<keyword evidence="2" id="KW-1185">Reference proteome</keyword>
<gene>
    <name evidence="1" type="ORF">KVH43_01700</name>
</gene>